<dbReference type="GO" id="GO:0004806">
    <property type="term" value="F:triacylglycerol lipase activity"/>
    <property type="evidence" value="ECO:0007669"/>
    <property type="project" value="TreeGrafter"/>
</dbReference>
<dbReference type="InterPro" id="IPR033562">
    <property type="entry name" value="PLPL"/>
</dbReference>
<dbReference type="InterPro" id="IPR002641">
    <property type="entry name" value="PNPLA_dom"/>
</dbReference>
<dbReference type="CDD" id="cd07224">
    <property type="entry name" value="Pat_like"/>
    <property type="match status" value="1"/>
</dbReference>
<feature type="active site" description="Nucleophile" evidence="2">
    <location>
        <position position="120"/>
    </location>
</feature>
<dbReference type="Pfam" id="PF01734">
    <property type="entry name" value="Patatin"/>
    <property type="match status" value="1"/>
</dbReference>
<sequence>MLQAGRCNPTATHSNTQSLPHCGGAAHRKSNAGRRRVLASSRAGREDILRQTEAGSAVLAAAADAQQAATAAAVREAYKSGKLAFGFSAGGLLFPYYLGVAEELQRLGVMTPDSQLAGASAGSLIVACLKSGLPLATITEACFQLADDCRRNGTRHRLKLVLERVLREVLPQDIAQRCSGQVHVAVTRLTPGVTPRLVSRFSDREDLLGALLTSCHIPWYFDGSLFTSFRNTPCFDGGFTNFLPDVPGADATCRICCLPSKQLARIGSIAISPDAFAEWPYSLQQMLGWAFEPADEEQLRVLIECGKRDALAWVQQSGLAELAASSVLLNDSALDGGNGLGISLPESLVDVGSKSTVVGATTLQQQ</sequence>
<reference evidence="6 7" key="1">
    <citation type="submission" date="2016-10" db="EMBL/GenBank/DDBJ databases">
        <authorList>
            <person name="Cai Z."/>
        </authorList>
    </citation>
    <scope>NUCLEOTIDE SEQUENCE [LARGE SCALE GENOMIC DNA]</scope>
</reference>
<dbReference type="EMBL" id="FNXT01001155">
    <property type="protein sequence ID" value="SZX72749.1"/>
    <property type="molecule type" value="Genomic_DNA"/>
</dbReference>
<dbReference type="GO" id="GO:0016020">
    <property type="term" value="C:membrane"/>
    <property type="evidence" value="ECO:0007669"/>
    <property type="project" value="TreeGrafter"/>
</dbReference>
<keyword evidence="7" id="KW-1185">Reference proteome</keyword>
<evidence type="ECO:0000313" key="7">
    <source>
        <dbReference type="Proteomes" id="UP000256970"/>
    </source>
</evidence>
<dbReference type="GO" id="GO:0019433">
    <property type="term" value="P:triglyceride catabolic process"/>
    <property type="evidence" value="ECO:0007669"/>
    <property type="project" value="TreeGrafter"/>
</dbReference>
<comment type="function">
    <text evidence="3">Lipolytic acyl hydrolase (LAH).</text>
</comment>
<proteinExistence type="inferred from homology"/>
<name>A0A383W6K6_TETOB</name>
<dbReference type="AlphaFoldDB" id="A0A383W6K6"/>
<dbReference type="GO" id="GO:0005811">
    <property type="term" value="C:lipid droplet"/>
    <property type="evidence" value="ECO:0007669"/>
    <property type="project" value="TreeGrafter"/>
</dbReference>
<keyword evidence="2 3" id="KW-0378">Hydrolase</keyword>
<feature type="active site" description="Proton acceptor" evidence="2">
    <location>
        <position position="236"/>
    </location>
</feature>
<organism evidence="6 7">
    <name type="scientific">Tetradesmus obliquus</name>
    <name type="common">Green alga</name>
    <name type="synonym">Acutodesmus obliquus</name>
    <dbReference type="NCBI Taxonomy" id="3088"/>
    <lineage>
        <taxon>Eukaryota</taxon>
        <taxon>Viridiplantae</taxon>
        <taxon>Chlorophyta</taxon>
        <taxon>core chlorophytes</taxon>
        <taxon>Chlorophyceae</taxon>
        <taxon>CS clade</taxon>
        <taxon>Sphaeropleales</taxon>
        <taxon>Scenedesmaceae</taxon>
        <taxon>Tetradesmus</taxon>
    </lineage>
</organism>
<dbReference type="PROSITE" id="PS51635">
    <property type="entry name" value="PNPLA"/>
    <property type="match status" value="1"/>
</dbReference>
<feature type="compositionally biased region" description="Polar residues" evidence="4">
    <location>
        <begin position="9"/>
        <end position="19"/>
    </location>
</feature>
<feature type="short sequence motif" description="GXSXG" evidence="2">
    <location>
        <begin position="118"/>
        <end position="122"/>
    </location>
</feature>
<dbReference type="Proteomes" id="UP000256970">
    <property type="component" value="Unassembled WGS sequence"/>
</dbReference>
<dbReference type="InterPro" id="IPR016035">
    <property type="entry name" value="Acyl_Trfase/lysoPLipase"/>
</dbReference>
<dbReference type="PANTHER" id="PTHR12406">
    <property type="entry name" value="CALCIUM-INDEPENDENT PHOSPHOLIPASE A2 IPLA2 -RELATED"/>
    <property type="match status" value="1"/>
</dbReference>
<feature type="compositionally biased region" description="Basic residues" evidence="4">
    <location>
        <begin position="26"/>
        <end position="37"/>
    </location>
</feature>
<evidence type="ECO:0000256" key="2">
    <source>
        <dbReference type="PROSITE-ProRule" id="PRU01161"/>
    </source>
</evidence>
<evidence type="ECO:0000259" key="5">
    <source>
        <dbReference type="PROSITE" id="PS51635"/>
    </source>
</evidence>
<evidence type="ECO:0000256" key="1">
    <source>
        <dbReference type="ARBA" id="ARBA00023098"/>
    </source>
</evidence>
<dbReference type="PANTHER" id="PTHR12406:SF7">
    <property type="entry name" value="PATATIN-LIKE PHOSPHOLIPASE DOMAIN-CONTAINING PROTEIN 4"/>
    <property type="match status" value="1"/>
</dbReference>
<protein>
    <recommendedName>
        <fullName evidence="3">Patatin</fullName>
        <ecNumber evidence="3">3.1.1.-</ecNumber>
    </recommendedName>
</protein>
<evidence type="ECO:0000256" key="4">
    <source>
        <dbReference type="SAM" id="MobiDB-lite"/>
    </source>
</evidence>
<keyword evidence="2 3" id="KW-0442">Lipid degradation</keyword>
<feature type="domain" description="PNPLA" evidence="5">
    <location>
        <begin position="85"/>
        <end position="249"/>
    </location>
</feature>
<accession>A0A383W6K6</accession>
<dbReference type="Gene3D" id="3.40.1090.10">
    <property type="entry name" value="Cytosolic phospholipase A2 catalytic domain"/>
    <property type="match status" value="1"/>
</dbReference>
<dbReference type="GO" id="GO:0055088">
    <property type="term" value="P:lipid homeostasis"/>
    <property type="evidence" value="ECO:0007669"/>
    <property type="project" value="TreeGrafter"/>
</dbReference>
<evidence type="ECO:0000313" key="6">
    <source>
        <dbReference type="EMBL" id="SZX72749.1"/>
    </source>
</evidence>
<comment type="caution">
    <text evidence="2">Lacks conserved residue(s) required for the propagation of feature annotation.</text>
</comment>
<feature type="region of interest" description="Disordered" evidence="4">
    <location>
        <begin position="1"/>
        <end position="37"/>
    </location>
</feature>
<comment type="similarity">
    <text evidence="3">Belongs to the patatin family.</text>
</comment>
<keyword evidence="1 2" id="KW-0443">Lipid metabolism</keyword>
<gene>
    <name evidence="6" type="ORF">BQ4739_LOCUS12896</name>
</gene>
<comment type="domain">
    <text evidence="3">The nitrogen atoms of the two glycine residues in the GGXR motif define the oxyanion hole, and stabilize the oxyanion that forms during the nucleophilic attack by the catalytic serine during substrate cleavage.</text>
</comment>
<dbReference type="GO" id="GO:0005737">
    <property type="term" value="C:cytoplasm"/>
    <property type="evidence" value="ECO:0007669"/>
    <property type="project" value="TreeGrafter"/>
</dbReference>
<dbReference type="EC" id="3.1.1.-" evidence="3"/>
<feature type="short sequence motif" description="DGA/G" evidence="2">
    <location>
        <begin position="236"/>
        <end position="238"/>
    </location>
</feature>
<evidence type="ECO:0000256" key="3">
    <source>
        <dbReference type="RuleBase" id="RU361262"/>
    </source>
</evidence>
<dbReference type="SUPFAM" id="SSF52151">
    <property type="entry name" value="FabD/lysophospholipase-like"/>
    <property type="match status" value="1"/>
</dbReference>